<dbReference type="HAMAP" id="MF_01971">
    <property type="entry name" value="Kynurenine_monooxygenase"/>
    <property type="match status" value="1"/>
</dbReference>
<dbReference type="GO" id="GO:0019805">
    <property type="term" value="P:quinolinate biosynthetic process"/>
    <property type="evidence" value="ECO:0007669"/>
    <property type="project" value="UniProtKB-UniRule"/>
</dbReference>
<keyword evidence="3 9" id="KW-0662">Pyridine nucleotide biosynthesis</keyword>
<evidence type="ECO:0000256" key="8">
    <source>
        <dbReference type="ARBA" id="ARBA00047818"/>
    </source>
</evidence>
<evidence type="ECO:0000256" key="7">
    <source>
        <dbReference type="ARBA" id="ARBA00023033"/>
    </source>
</evidence>
<accession>A0A4Q7NY41</accession>
<protein>
    <recommendedName>
        <fullName evidence="9">Kynurenine 3-monooxygenase</fullName>
        <ecNumber evidence="9">1.14.13.9</ecNumber>
    </recommendedName>
    <alternativeName>
        <fullName evidence="9">Kynurenine 3-hydroxylase</fullName>
    </alternativeName>
</protein>
<dbReference type="PRINTS" id="PR00420">
    <property type="entry name" value="RNGMNOXGNASE"/>
</dbReference>
<dbReference type="GO" id="GO:0006569">
    <property type="term" value="P:L-tryptophan catabolic process"/>
    <property type="evidence" value="ECO:0007669"/>
    <property type="project" value="UniProtKB-UniRule"/>
</dbReference>
<dbReference type="Gene3D" id="3.50.50.60">
    <property type="entry name" value="FAD/NAD(P)-binding domain"/>
    <property type="match status" value="1"/>
</dbReference>
<comment type="function">
    <text evidence="9">Catalyzes the hydroxylation of L-kynurenine (L-Kyn) to form 3-hydroxy-L-kynurenine (L-3OHKyn). Required for synthesis of quinolinic acid.</text>
</comment>
<evidence type="ECO:0000256" key="3">
    <source>
        <dbReference type="ARBA" id="ARBA00022642"/>
    </source>
</evidence>
<dbReference type="InterPro" id="IPR002938">
    <property type="entry name" value="FAD-bd"/>
</dbReference>
<dbReference type="PANTHER" id="PTHR46028">
    <property type="entry name" value="KYNURENINE 3-MONOOXYGENASE"/>
    <property type="match status" value="1"/>
</dbReference>
<evidence type="ECO:0000256" key="4">
    <source>
        <dbReference type="ARBA" id="ARBA00022827"/>
    </source>
</evidence>
<comment type="cofactor">
    <cofactor evidence="1 9">
        <name>FAD</name>
        <dbReference type="ChEBI" id="CHEBI:57692"/>
    </cofactor>
</comment>
<dbReference type="EC" id="1.14.13.9" evidence="9"/>
<dbReference type="PANTHER" id="PTHR46028:SF2">
    <property type="entry name" value="KYNURENINE 3-MONOOXYGENASE"/>
    <property type="match status" value="1"/>
</dbReference>
<dbReference type="GO" id="GO:0071949">
    <property type="term" value="F:FAD binding"/>
    <property type="evidence" value="ECO:0007669"/>
    <property type="project" value="InterPro"/>
</dbReference>
<evidence type="ECO:0000256" key="6">
    <source>
        <dbReference type="ARBA" id="ARBA00023002"/>
    </source>
</evidence>
<sequence length="464" mass="53687">MEDLDYIHFMQTKNIAIVGSGLVGSLLAIYLRARGHQVTVFDRRPDIRTVEFSGRSINLAMSVRGWNALDKVGIGDSIRELAIPMHKRTIHLVDQEPYNQPYGKEGEAIYSIPRGILNRKMIDLAEERGAIFKFNEKVWDINLPEAKIFTGETEKGEWQEYQYDLIFGCDGAFSRVRHKMQRRSRFDYSQHFLDTGYKELKIPANADGTHKIDKNSLHIWPRGEFMLIALPNLDGTFTCTLFMPHEGENSFENLKTDEEILAFWNTNFPSTKELMPTLLEDFNRNPTSALVTIKCYPWTYWNKVALIGDSAHAIVPFYGQGMNAGFEDIAVLDDIIERFNNEDWQTIFETFQESRKPNADAIAELSYRNFMEMSSKTADPNFILRKKIEKKITDKYPNKWVPLYSRVTFSHRPYAEALKMGEEQAAIMDEVLTMDNIEELWNSPEVEDFILTSLEKKELIPQKS</sequence>
<comment type="catalytic activity">
    <reaction evidence="8 9">
        <text>L-kynurenine + NADPH + O2 + H(+) = 3-hydroxy-L-kynurenine + NADP(+) + H2O</text>
        <dbReference type="Rhea" id="RHEA:20545"/>
        <dbReference type="ChEBI" id="CHEBI:15377"/>
        <dbReference type="ChEBI" id="CHEBI:15378"/>
        <dbReference type="ChEBI" id="CHEBI:15379"/>
        <dbReference type="ChEBI" id="CHEBI:57783"/>
        <dbReference type="ChEBI" id="CHEBI:57959"/>
        <dbReference type="ChEBI" id="CHEBI:58125"/>
        <dbReference type="ChEBI" id="CHEBI:58349"/>
        <dbReference type="EC" id="1.14.13.9"/>
    </reaction>
</comment>
<dbReference type="AlphaFoldDB" id="A0A4Q7NY41"/>
<dbReference type="FunFam" id="3.50.50.60:FF:000185">
    <property type="entry name" value="Kynurenine 3-monooxygenase"/>
    <property type="match status" value="1"/>
</dbReference>
<comment type="pathway">
    <text evidence="9">Cofactor biosynthesis; NAD(+) biosynthesis; quinolinate from L-kynurenine: step 1/3.</text>
</comment>
<organism evidence="11 12">
    <name type="scientific">Aquimarina brevivitae</name>
    <dbReference type="NCBI Taxonomy" id="323412"/>
    <lineage>
        <taxon>Bacteria</taxon>
        <taxon>Pseudomonadati</taxon>
        <taxon>Bacteroidota</taxon>
        <taxon>Flavobacteriia</taxon>
        <taxon>Flavobacteriales</taxon>
        <taxon>Flavobacteriaceae</taxon>
        <taxon>Aquimarina</taxon>
    </lineage>
</organism>
<evidence type="ECO:0000259" key="10">
    <source>
        <dbReference type="Pfam" id="PF01494"/>
    </source>
</evidence>
<feature type="domain" description="FAD-binding" evidence="10">
    <location>
        <begin position="15"/>
        <end position="364"/>
    </location>
</feature>
<dbReference type="Proteomes" id="UP000292262">
    <property type="component" value="Unassembled WGS sequence"/>
</dbReference>
<name>A0A4Q7NY41_9FLAO</name>
<keyword evidence="4 9" id="KW-0274">FAD</keyword>
<evidence type="ECO:0000256" key="2">
    <source>
        <dbReference type="ARBA" id="ARBA00022630"/>
    </source>
</evidence>
<keyword evidence="7 9" id="KW-0503">Monooxygenase</keyword>
<evidence type="ECO:0000313" key="12">
    <source>
        <dbReference type="Proteomes" id="UP000292262"/>
    </source>
</evidence>
<keyword evidence="12" id="KW-1185">Reference proteome</keyword>
<dbReference type="EMBL" id="SGXE01000005">
    <property type="protein sequence ID" value="RZS91930.1"/>
    <property type="molecule type" value="Genomic_DNA"/>
</dbReference>
<keyword evidence="6 9" id="KW-0560">Oxidoreductase</keyword>
<dbReference type="GO" id="GO:0004502">
    <property type="term" value="F:kynurenine 3-monooxygenase activity"/>
    <property type="evidence" value="ECO:0007669"/>
    <property type="project" value="UniProtKB-UniRule"/>
</dbReference>
<evidence type="ECO:0000256" key="5">
    <source>
        <dbReference type="ARBA" id="ARBA00022857"/>
    </source>
</evidence>
<keyword evidence="2 9" id="KW-0285">Flavoprotein</keyword>
<proteinExistence type="inferred from homology"/>
<evidence type="ECO:0000313" key="11">
    <source>
        <dbReference type="EMBL" id="RZS91930.1"/>
    </source>
</evidence>
<keyword evidence="5 9" id="KW-0521">NADP</keyword>
<reference evidence="11 12" key="1">
    <citation type="submission" date="2019-02" db="EMBL/GenBank/DDBJ databases">
        <title>Genomic Encyclopedia of Type Strains, Phase IV (KMG-IV): sequencing the most valuable type-strain genomes for metagenomic binning, comparative biology and taxonomic classification.</title>
        <authorList>
            <person name="Goeker M."/>
        </authorList>
    </citation>
    <scope>NUCLEOTIDE SEQUENCE [LARGE SCALE GENOMIC DNA]</scope>
    <source>
        <strain evidence="11 12">DSM 17196</strain>
    </source>
</reference>
<comment type="similarity">
    <text evidence="9">Belongs to the aromatic-ring hydroxylase family. KMO subfamily.</text>
</comment>
<gene>
    <name evidence="9" type="primary">kmo</name>
    <name evidence="11" type="ORF">EV197_3034</name>
</gene>
<evidence type="ECO:0000256" key="9">
    <source>
        <dbReference type="HAMAP-Rule" id="MF_01971"/>
    </source>
</evidence>
<evidence type="ECO:0000256" key="1">
    <source>
        <dbReference type="ARBA" id="ARBA00001974"/>
    </source>
</evidence>
<dbReference type="SUPFAM" id="SSF51905">
    <property type="entry name" value="FAD/NAD(P)-binding domain"/>
    <property type="match status" value="1"/>
</dbReference>
<dbReference type="GO" id="GO:0043420">
    <property type="term" value="P:anthranilate metabolic process"/>
    <property type="evidence" value="ECO:0007669"/>
    <property type="project" value="UniProtKB-UniRule"/>
</dbReference>
<dbReference type="InterPro" id="IPR027545">
    <property type="entry name" value="Kynurenine_monooxygenase"/>
</dbReference>
<comment type="caution">
    <text evidence="11">The sequence shown here is derived from an EMBL/GenBank/DDBJ whole genome shotgun (WGS) entry which is preliminary data.</text>
</comment>
<dbReference type="InterPro" id="IPR036188">
    <property type="entry name" value="FAD/NAD-bd_sf"/>
</dbReference>
<dbReference type="Pfam" id="PF01494">
    <property type="entry name" value="FAD_binding_3"/>
    <property type="match status" value="1"/>
</dbReference>
<dbReference type="GO" id="GO:0070189">
    <property type="term" value="P:kynurenine metabolic process"/>
    <property type="evidence" value="ECO:0007669"/>
    <property type="project" value="TreeGrafter"/>
</dbReference>
<dbReference type="GO" id="GO:0009435">
    <property type="term" value="P:NAD+ biosynthetic process"/>
    <property type="evidence" value="ECO:0007669"/>
    <property type="project" value="UniProtKB-UniPathway"/>
</dbReference>
<dbReference type="UniPathway" id="UPA00253">
    <property type="reaction ID" value="UER00328"/>
</dbReference>